<keyword evidence="2" id="KW-1185">Reference proteome</keyword>
<evidence type="ECO:0000313" key="1">
    <source>
        <dbReference type="EMBL" id="GJS76692.1"/>
    </source>
</evidence>
<accession>A0ABQ4YIH6</accession>
<reference evidence="1" key="2">
    <citation type="submission" date="2022-01" db="EMBL/GenBank/DDBJ databases">
        <authorList>
            <person name="Yamashiro T."/>
            <person name="Shiraishi A."/>
            <person name="Satake H."/>
            <person name="Nakayama K."/>
        </authorList>
    </citation>
    <scope>NUCLEOTIDE SEQUENCE</scope>
</reference>
<dbReference type="Proteomes" id="UP001151760">
    <property type="component" value="Unassembled WGS sequence"/>
</dbReference>
<comment type="caution">
    <text evidence="1">The sequence shown here is derived from an EMBL/GenBank/DDBJ whole genome shotgun (WGS) entry which is preliminary data.</text>
</comment>
<organism evidence="1 2">
    <name type="scientific">Tanacetum coccineum</name>
    <dbReference type="NCBI Taxonomy" id="301880"/>
    <lineage>
        <taxon>Eukaryota</taxon>
        <taxon>Viridiplantae</taxon>
        <taxon>Streptophyta</taxon>
        <taxon>Embryophyta</taxon>
        <taxon>Tracheophyta</taxon>
        <taxon>Spermatophyta</taxon>
        <taxon>Magnoliopsida</taxon>
        <taxon>eudicotyledons</taxon>
        <taxon>Gunneridae</taxon>
        <taxon>Pentapetalae</taxon>
        <taxon>asterids</taxon>
        <taxon>campanulids</taxon>
        <taxon>Asterales</taxon>
        <taxon>Asteraceae</taxon>
        <taxon>Asteroideae</taxon>
        <taxon>Anthemideae</taxon>
        <taxon>Anthemidinae</taxon>
        <taxon>Tanacetum</taxon>
    </lineage>
</organism>
<dbReference type="EMBL" id="BQNB010010394">
    <property type="protein sequence ID" value="GJS76692.1"/>
    <property type="molecule type" value="Genomic_DNA"/>
</dbReference>
<gene>
    <name evidence="1" type="ORF">Tco_0726573</name>
</gene>
<name>A0ABQ4YIH6_9ASTR</name>
<sequence length="187" mass="21543">MEIVSRVSSDGIRTFEVTASKIWEMQVRRKDTIGVVKLPVGIKRLLDDLEVIAAKVRVTAVKHNLVLLINFDETYAKSILLGSTTFKERESQYLDDILDLEEKLSSHDRIVYKIGYQIPERLKKAIAAQPKMYDGDMLPSEELIINSTDSEKTLEDAEESRIKMRNKMIQVNYDKINSLYKTFVKND</sequence>
<protein>
    <submittedName>
        <fullName evidence="1">Uncharacterized protein</fullName>
    </submittedName>
</protein>
<evidence type="ECO:0000313" key="2">
    <source>
        <dbReference type="Proteomes" id="UP001151760"/>
    </source>
</evidence>
<proteinExistence type="predicted"/>
<reference evidence="1" key="1">
    <citation type="journal article" date="2022" name="Int. J. Mol. Sci.">
        <title>Draft Genome of Tanacetum Coccineum: Genomic Comparison of Closely Related Tanacetum-Family Plants.</title>
        <authorList>
            <person name="Yamashiro T."/>
            <person name="Shiraishi A."/>
            <person name="Nakayama K."/>
            <person name="Satake H."/>
        </authorList>
    </citation>
    <scope>NUCLEOTIDE SEQUENCE</scope>
</reference>